<dbReference type="EMBL" id="JAHKKG010000005">
    <property type="protein sequence ID" value="MBU2665500.1"/>
    <property type="molecule type" value="Genomic_DNA"/>
</dbReference>
<evidence type="ECO:0000256" key="3">
    <source>
        <dbReference type="ARBA" id="ARBA00023163"/>
    </source>
</evidence>
<evidence type="ECO:0000256" key="2">
    <source>
        <dbReference type="ARBA" id="ARBA00023125"/>
    </source>
</evidence>
<evidence type="ECO:0000259" key="4">
    <source>
        <dbReference type="PROSITE" id="PS50932"/>
    </source>
</evidence>
<dbReference type="SUPFAM" id="SSF47413">
    <property type="entry name" value="lambda repressor-like DNA-binding domains"/>
    <property type="match status" value="1"/>
</dbReference>
<dbReference type="Gene3D" id="3.40.50.2300">
    <property type="match status" value="2"/>
</dbReference>
<keyword evidence="2" id="KW-0238">DNA-binding</keyword>
<dbReference type="InterPro" id="IPR028082">
    <property type="entry name" value="Peripla_BP_I"/>
</dbReference>
<dbReference type="PANTHER" id="PTHR30146:SF109">
    <property type="entry name" value="HTH-TYPE TRANSCRIPTIONAL REGULATOR GALS"/>
    <property type="match status" value="1"/>
</dbReference>
<dbReference type="PROSITE" id="PS00356">
    <property type="entry name" value="HTH_LACI_1"/>
    <property type="match status" value="1"/>
</dbReference>
<comment type="caution">
    <text evidence="5">The sequence shown here is derived from an EMBL/GenBank/DDBJ whole genome shotgun (WGS) entry which is preliminary data.</text>
</comment>
<keyword evidence="1" id="KW-0805">Transcription regulation</keyword>
<dbReference type="PRINTS" id="PR00036">
    <property type="entry name" value="HTHLACI"/>
</dbReference>
<proteinExistence type="predicted"/>
<dbReference type="Proteomes" id="UP001519654">
    <property type="component" value="Unassembled WGS sequence"/>
</dbReference>
<dbReference type="InterPro" id="IPR046335">
    <property type="entry name" value="LacI/GalR-like_sensor"/>
</dbReference>
<dbReference type="Pfam" id="PF00356">
    <property type="entry name" value="LacI"/>
    <property type="match status" value="1"/>
</dbReference>
<dbReference type="Gene3D" id="1.10.260.40">
    <property type="entry name" value="lambda repressor-like DNA-binding domains"/>
    <property type="match status" value="1"/>
</dbReference>
<dbReference type="InterPro" id="IPR000843">
    <property type="entry name" value="HTH_LacI"/>
</dbReference>
<dbReference type="Pfam" id="PF13377">
    <property type="entry name" value="Peripla_BP_3"/>
    <property type="match status" value="1"/>
</dbReference>
<dbReference type="PROSITE" id="PS50932">
    <property type="entry name" value="HTH_LACI_2"/>
    <property type="match status" value="1"/>
</dbReference>
<reference evidence="5 6" key="1">
    <citation type="submission" date="2021-06" db="EMBL/GenBank/DDBJ databases">
        <title>Actinoplanes lichenicola sp. nov., and Actinoplanes ovalisporus sp. nov., isolated from lichen in Thailand.</title>
        <authorList>
            <person name="Saeng-In P."/>
            <person name="Kanchanasin P."/>
            <person name="Yuki M."/>
            <person name="Kudo T."/>
            <person name="Ohkuma M."/>
            <person name="Phongsopitanun W."/>
            <person name="Tanasupawat S."/>
        </authorList>
    </citation>
    <scope>NUCLEOTIDE SEQUENCE [LARGE SCALE GENOMIC DNA]</scope>
    <source>
        <strain evidence="5 6">NBRC 110975</strain>
    </source>
</reference>
<dbReference type="PANTHER" id="PTHR30146">
    <property type="entry name" value="LACI-RELATED TRANSCRIPTIONAL REPRESSOR"/>
    <property type="match status" value="1"/>
</dbReference>
<keyword evidence="6" id="KW-1185">Reference proteome</keyword>
<sequence length="327" mass="35419">MTQRRPTMHDVARAAGVSPATVSRVVNNERYIREETRAAVERAIAELGFERNEAARSLRPGQTTDTVALVIEDAVNPFWSAVTDGAEEVARRHQHMLVVASTRQSYDRERDLLRDLVLRRRVDGVLVVPTAHTQRDLHAELGRWAPMVFLDRVPAGVPADAVVLDNQGGARQAVQSLVEQGYRRIAYVGGDPSVTTGRSRLAGYKQALKRAGLPFDPALVRLNAHTVGDARTAAADLIEAGEVDAFFADNNRMCVGVLHAARGARVGVAAFDDIEFADLLPHPVTLVTYDAAAFGAHAAELLFARINGAGTSPKRSVHRTTVVTRGG</sequence>
<dbReference type="CDD" id="cd01392">
    <property type="entry name" value="HTH_LacI"/>
    <property type="match status" value="1"/>
</dbReference>
<protein>
    <submittedName>
        <fullName evidence="5">LacI family transcriptional regulator</fullName>
    </submittedName>
</protein>
<dbReference type="CDD" id="cd06267">
    <property type="entry name" value="PBP1_LacI_sugar_binding-like"/>
    <property type="match status" value="1"/>
</dbReference>
<evidence type="ECO:0000313" key="6">
    <source>
        <dbReference type="Proteomes" id="UP001519654"/>
    </source>
</evidence>
<gene>
    <name evidence="5" type="ORF">KOI35_18490</name>
</gene>
<name>A0ABS5YPW9_9ACTN</name>
<organism evidence="5 6">
    <name type="scientific">Paractinoplanes bogorensis</name>
    <dbReference type="NCBI Taxonomy" id="1610840"/>
    <lineage>
        <taxon>Bacteria</taxon>
        <taxon>Bacillati</taxon>
        <taxon>Actinomycetota</taxon>
        <taxon>Actinomycetes</taxon>
        <taxon>Micromonosporales</taxon>
        <taxon>Micromonosporaceae</taxon>
        <taxon>Paractinoplanes</taxon>
    </lineage>
</organism>
<accession>A0ABS5YPW9</accession>
<dbReference type="InterPro" id="IPR010982">
    <property type="entry name" value="Lambda_DNA-bd_dom_sf"/>
</dbReference>
<evidence type="ECO:0000313" key="5">
    <source>
        <dbReference type="EMBL" id="MBU2665500.1"/>
    </source>
</evidence>
<keyword evidence="3" id="KW-0804">Transcription</keyword>
<dbReference type="SUPFAM" id="SSF53822">
    <property type="entry name" value="Periplasmic binding protein-like I"/>
    <property type="match status" value="1"/>
</dbReference>
<evidence type="ECO:0000256" key="1">
    <source>
        <dbReference type="ARBA" id="ARBA00023015"/>
    </source>
</evidence>
<dbReference type="SMART" id="SM00354">
    <property type="entry name" value="HTH_LACI"/>
    <property type="match status" value="1"/>
</dbReference>
<dbReference type="RefSeq" id="WP_215788692.1">
    <property type="nucleotide sequence ID" value="NZ_JAHKKG010000005.1"/>
</dbReference>
<feature type="domain" description="HTH lacI-type" evidence="4">
    <location>
        <begin position="6"/>
        <end position="60"/>
    </location>
</feature>